<evidence type="ECO:0000313" key="3">
    <source>
        <dbReference type="Proteomes" id="UP000055035"/>
    </source>
</evidence>
<accession>A0A0W0VAQ3</accession>
<dbReference type="Gene3D" id="1.20.120.520">
    <property type="entry name" value="nmb1532 protein domain like"/>
    <property type="match status" value="1"/>
</dbReference>
<dbReference type="PATRIC" id="fig|456.5.peg.1652"/>
<feature type="domain" description="Hemerythrin-like" evidence="1">
    <location>
        <begin position="44"/>
        <end position="177"/>
    </location>
</feature>
<reference evidence="2 3" key="1">
    <citation type="submission" date="2015-11" db="EMBL/GenBank/DDBJ databases">
        <title>Genomic analysis of 38 Legionella species identifies large and diverse effector repertoires.</title>
        <authorList>
            <person name="Burstein D."/>
            <person name="Amaro F."/>
            <person name="Zusman T."/>
            <person name="Lifshitz Z."/>
            <person name="Cohen O."/>
            <person name="Gilbert J.A."/>
            <person name="Pupko T."/>
            <person name="Shuman H.A."/>
            <person name="Segal G."/>
        </authorList>
    </citation>
    <scope>NUCLEOTIDE SEQUENCE [LARGE SCALE GENOMIC DNA]</scope>
    <source>
        <strain evidence="2 3">BL-540</strain>
    </source>
</reference>
<protein>
    <submittedName>
        <fullName evidence="2">Hemerythrin HHE cation binding domain protein</fullName>
    </submittedName>
</protein>
<name>A0A0W0VAQ3_9GAMM</name>
<dbReference type="PANTHER" id="PTHR39966">
    <property type="entry name" value="BLL2471 PROTEIN-RELATED"/>
    <property type="match status" value="1"/>
</dbReference>
<organism evidence="2 3">
    <name type="scientific">Legionella jordanis</name>
    <dbReference type="NCBI Taxonomy" id="456"/>
    <lineage>
        <taxon>Bacteria</taxon>
        <taxon>Pseudomonadati</taxon>
        <taxon>Pseudomonadota</taxon>
        <taxon>Gammaproteobacteria</taxon>
        <taxon>Legionellales</taxon>
        <taxon>Legionellaceae</taxon>
        <taxon>Legionella</taxon>
    </lineage>
</organism>
<comment type="caution">
    <text evidence="2">The sequence shown here is derived from an EMBL/GenBank/DDBJ whole genome shotgun (WGS) entry which is preliminary data.</text>
</comment>
<dbReference type="InterPro" id="IPR006311">
    <property type="entry name" value="TAT_signal"/>
</dbReference>
<proteinExistence type="predicted"/>
<dbReference type="AlphaFoldDB" id="A0A0W0VAQ3"/>
<sequence length="232" mass="26852">MSDFLNRRNFIKQTAMLISGTVLASTTLIANPLKHFEQKEDISPNEDLMREHGVLRRILLIYREGILRIDQKKELNPASIHEAASIIREFIEGYHEELEEHFLFPRFEKAGQLTNLVGILKQQHTAGRTLTKRIIELSSSKPTYSNHERQLASAMQEFITMYEPHAAREDTVLFPALHRILSEAQYQELGEQFEDEEHKRFGEKGFENILFQVASIEKALGIYDLAQFTPKV</sequence>
<dbReference type="Proteomes" id="UP000055035">
    <property type="component" value="Unassembled WGS sequence"/>
</dbReference>
<dbReference type="RefSeq" id="WP_058471016.1">
    <property type="nucleotide sequence ID" value="NZ_CAAAIC010000003.1"/>
</dbReference>
<dbReference type="STRING" id="456.Ljor_1545"/>
<dbReference type="OrthoDB" id="2083283at2"/>
<dbReference type="GO" id="GO:0005886">
    <property type="term" value="C:plasma membrane"/>
    <property type="evidence" value="ECO:0007669"/>
    <property type="project" value="TreeGrafter"/>
</dbReference>
<dbReference type="InterPro" id="IPR012312">
    <property type="entry name" value="Hemerythrin-like"/>
</dbReference>
<evidence type="ECO:0000259" key="1">
    <source>
        <dbReference type="Pfam" id="PF01814"/>
    </source>
</evidence>
<dbReference type="Pfam" id="PF01814">
    <property type="entry name" value="Hemerythrin"/>
    <property type="match status" value="1"/>
</dbReference>
<dbReference type="EMBL" id="LNYJ01000011">
    <property type="protein sequence ID" value="KTD17239.1"/>
    <property type="molecule type" value="Genomic_DNA"/>
</dbReference>
<dbReference type="PANTHER" id="PTHR39966:SF1">
    <property type="entry name" value="HEMERYTHRIN-LIKE DOMAIN-CONTAINING PROTEIN"/>
    <property type="match status" value="1"/>
</dbReference>
<keyword evidence="3" id="KW-1185">Reference proteome</keyword>
<evidence type="ECO:0000313" key="2">
    <source>
        <dbReference type="EMBL" id="KTD17239.1"/>
    </source>
</evidence>
<gene>
    <name evidence="2" type="ORF">Ljor_1545</name>
</gene>
<dbReference type="CDD" id="cd12108">
    <property type="entry name" value="Hr-like"/>
    <property type="match status" value="1"/>
</dbReference>
<dbReference type="PROSITE" id="PS51318">
    <property type="entry name" value="TAT"/>
    <property type="match status" value="1"/>
</dbReference>